<dbReference type="AlphaFoldDB" id="A0AAV2IMZ1"/>
<protein>
    <submittedName>
        <fullName evidence="1">Uncharacterized protein</fullName>
    </submittedName>
</protein>
<reference evidence="1 2" key="1">
    <citation type="submission" date="2024-04" db="EMBL/GenBank/DDBJ databases">
        <authorList>
            <consortium name="Genoscope - CEA"/>
            <person name="William W."/>
        </authorList>
    </citation>
    <scope>NUCLEOTIDE SEQUENCE [LARGE SCALE GENOMIC DNA]</scope>
</reference>
<dbReference type="Proteomes" id="UP001497497">
    <property type="component" value="Unassembled WGS sequence"/>
</dbReference>
<dbReference type="InterPro" id="IPR004991">
    <property type="entry name" value="Aerolysin-like"/>
</dbReference>
<evidence type="ECO:0000313" key="2">
    <source>
        <dbReference type="Proteomes" id="UP001497497"/>
    </source>
</evidence>
<keyword evidence="2" id="KW-1185">Reference proteome</keyword>
<dbReference type="CDD" id="cd20237">
    <property type="entry name" value="PFM_LIN24-like"/>
    <property type="match status" value="1"/>
</dbReference>
<dbReference type="PANTHER" id="PTHR39369">
    <property type="entry name" value="LIN-24 (TWENTY-FOUR) LIKE"/>
    <property type="match status" value="1"/>
</dbReference>
<evidence type="ECO:0000313" key="1">
    <source>
        <dbReference type="EMBL" id="CAL1546609.1"/>
    </source>
</evidence>
<dbReference type="SUPFAM" id="SSF56973">
    <property type="entry name" value="Aerolisin/ETX pore-forming domain"/>
    <property type="match status" value="1"/>
</dbReference>
<accession>A0AAV2IMZ1</accession>
<gene>
    <name evidence="1" type="ORF">GSLYS_00019986001</name>
</gene>
<dbReference type="Pfam" id="PF03318">
    <property type="entry name" value="ETX_MTX2"/>
    <property type="match status" value="1"/>
</dbReference>
<proteinExistence type="predicted"/>
<name>A0AAV2IMZ1_LYMST</name>
<comment type="caution">
    <text evidence="1">The sequence shown here is derived from an EMBL/GenBank/DDBJ whole genome shotgun (WGS) entry which is preliminary data.</text>
</comment>
<organism evidence="1 2">
    <name type="scientific">Lymnaea stagnalis</name>
    <name type="common">Great pond snail</name>
    <name type="synonym">Helix stagnalis</name>
    <dbReference type="NCBI Taxonomy" id="6523"/>
    <lineage>
        <taxon>Eukaryota</taxon>
        <taxon>Metazoa</taxon>
        <taxon>Spiralia</taxon>
        <taxon>Lophotrochozoa</taxon>
        <taxon>Mollusca</taxon>
        <taxon>Gastropoda</taxon>
        <taxon>Heterobranchia</taxon>
        <taxon>Euthyneura</taxon>
        <taxon>Panpulmonata</taxon>
        <taxon>Hygrophila</taxon>
        <taxon>Lymnaeoidea</taxon>
        <taxon>Lymnaeidae</taxon>
        <taxon>Lymnaea</taxon>
    </lineage>
</organism>
<sequence length="304" mass="34251">MWCCLSGRKNPEPDNQMIVDLKEVLRNNAWNSYVKELTKFQQFGLKRDNFEIDVPENYYVFQHVSTVVGVDADDKEEQEVIGDSKEGASIPQQNKAMIISGTKTSPDKVSLETFFGNDTPDRQTYKFRIEKSRKTVISVSFQKGFTFGGKANFSIGLTKDTSLGIEADMHFQVTKTDCETFEETILTEATSDIVVAPHSHCTASVCLLEKPFYKNFKVTTRMSMPQGEAPVYIRRKSDGKRVMLSTITNLTREFNKKNVPCVEEVIDKHGQKSKTKVDFVTCGVLQGTLVCNHKILLKSGKSVT</sequence>
<dbReference type="Gene3D" id="2.170.15.10">
    <property type="entry name" value="Proaerolysin, chain A, domain 3"/>
    <property type="match status" value="1"/>
</dbReference>
<dbReference type="EMBL" id="CAXITT010000834">
    <property type="protein sequence ID" value="CAL1546609.1"/>
    <property type="molecule type" value="Genomic_DNA"/>
</dbReference>
<dbReference type="PANTHER" id="PTHR39369:SF6">
    <property type="entry name" value="LIN-24 (TWENTY-FOUR) LIKE"/>
    <property type="match status" value="1"/>
</dbReference>